<dbReference type="EMBL" id="KQ244432">
    <property type="protein sequence ID" value="KNC74412.1"/>
    <property type="molecule type" value="Genomic_DNA"/>
</dbReference>
<keyword evidence="3" id="KW-1185">Reference proteome</keyword>
<dbReference type="AlphaFoldDB" id="A0A0L0FCA3"/>
<feature type="region of interest" description="Disordered" evidence="1">
    <location>
        <begin position="21"/>
        <end position="40"/>
    </location>
</feature>
<name>A0A0L0FCA3_9EUKA</name>
<organism evidence="2 3">
    <name type="scientific">Sphaeroforma arctica JP610</name>
    <dbReference type="NCBI Taxonomy" id="667725"/>
    <lineage>
        <taxon>Eukaryota</taxon>
        <taxon>Ichthyosporea</taxon>
        <taxon>Ichthyophonida</taxon>
        <taxon>Sphaeroforma</taxon>
    </lineage>
</organism>
<protein>
    <submittedName>
        <fullName evidence="2">Uncharacterized protein</fullName>
    </submittedName>
</protein>
<dbReference type="GeneID" id="25913544"/>
<feature type="non-terminal residue" evidence="2">
    <location>
        <position position="66"/>
    </location>
</feature>
<evidence type="ECO:0000313" key="3">
    <source>
        <dbReference type="Proteomes" id="UP000054560"/>
    </source>
</evidence>
<accession>A0A0L0FCA3</accession>
<sequence>MASKAHETDEQPYEAHVLIPDNRELSSQALNSGTAEQQQRTLMRERTLQATRLLSTMRCSITMTDG</sequence>
<evidence type="ECO:0000313" key="2">
    <source>
        <dbReference type="EMBL" id="KNC74412.1"/>
    </source>
</evidence>
<dbReference type="Proteomes" id="UP000054560">
    <property type="component" value="Unassembled WGS sequence"/>
</dbReference>
<reference evidence="2 3" key="1">
    <citation type="submission" date="2011-02" db="EMBL/GenBank/DDBJ databases">
        <title>The Genome Sequence of Sphaeroforma arctica JP610.</title>
        <authorList>
            <consortium name="The Broad Institute Genome Sequencing Platform"/>
            <person name="Russ C."/>
            <person name="Cuomo C."/>
            <person name="Young S.K."/>
            <person name="Zeng Q."/>
            <person name="Gargeya S."/>
            <person name="Alvarado L."/>
            <person name="Berlin A."/>
            <person name="Chapman S.B."/>
            <person name="Chen Z."/>
            <person name="Freedman E."/>
            <person name="Gellesch M."/>
            <person name="Goldberg J."/>
            <person name="Griggs A."/>
            <person name="Gujja S."/>
            <person name="Heilman E."/>
            <person name="Heiman D."/>
            <person name="Howarth C."/>
            <person name="Mehta T."/>
            <person name="Neiman D."/>
            <person name="Pearson M."/>
            <person name="Roberts A."/>
            <person name="Saif S."/>
            <person name="Shea T."/>
            <person name="Shenoy N."/>
            <person name="Sisk P."/>
            <person name="Stolte C."/>
            <person name="Sykes S."/>
            <person name="White J."/>
            <person name="Yandava C."/>
            <person name="Burger G."/>
            <person name="Gray M.W."/>
            <person name="Holland P.W.H."/>
            <person name="King N."/>
            <person name="Lang F.B.F."/>
            <person name="Roger A.J."/>
            <person name="Ruiz-Trillo I."/>
            <person name="Haas B."/>
            <person name="Nusbaum C."/>
            <person name="Birren B."/>
        </authorList>
    </citation>
    <scope>NUCLEOTIDE SEQUENCE [LARGE SCALE GENOMIC DNA]</scope>
    <source>
        <strain evidence="2 3">JP610</strain>
    </source>
</reference>
<gene>
    <name evidence="2" type="ORF">SARC_13040</name>
</gene>
<proteinExistence type="predicted"/>
<feature type="compositionally biased region" description="Polar residues" evidence="1">
    <location>
        <begin position="25"/>
        <end position="40"/>
    </location>
</feature>
<evidence type="ECO:0000256" key="1">
    <source>
        <dbReference type="SAM" id="MobiDB-lite"/>
    </source>
</evidence>
<dbReference type="RefSeq" id="XP_014148314.1">
    <property type="nucleotide sequence ID" value="XM_014292839.1"/>
</dbReference>